<keyword evidence="3" id="KW-1185">Reference proteome</keyword>
<protein>
    <recommendedName>
        <fullName evidence="1">SEFIR domain-containing protein</fullName>
    </recommendedName>
</protein>
<dbReference type="RefSeq" id="WP_108559995.1">
    <property type="nucleotide sequence ID" value="NZ_MUXE01000013.1"/>
</dbReference>
<proteinExistence type="predicted"/>
<dbReference type="Pfam" id="PF13676">
    <property type="entry name" value="TIR_2"/>
    <property type="match status" value="1"/>
</dbReference>
<dbReference type="OrthoDB" id="5149141at2"/>
<dbReference type="InterPro" id="IPR013568">
    <property type="entry name" value="SEFIR_dom"/>
</dbReference>
<evidence type="ECO:0000313" key="3">
    <source>
        <dbReference type="Proteomes" id="UP000251135"/>
    </source>
</evidence>
<dbReference type="InterPro" id="IPR035897">
    <property type="entry name" value="Toll_tir_struct_dom_sf"/>
</dbReference>
<evidence type="ECO:0000259" key="1">
    <source>
        <dbReference type="PROSITE" id="PS51534"/>
    </source>
</evidence>
<dbReference type="Gene3D" id="3.40.50.10140">
    <property type="entry name" value="Toll/interleukin-1 receptor homology (TIR) domain"/>
    <property type="match status" value="1"/>
</dbReference>
<feature type="domain" description="SEFIR" evidence="1">
    <location>
        <begin position="3"/>
        <end position="134"/>
    </location>
</feature>
<dbReference type="AlphaFoldDB" id="A0A363CXY8"/>
<name>A0A363CXY8_9BACT</name>
<reference evidence="2 3" key="1">
    <citation type="submission" date="2017-02" db="EMBL/GenBank/DDBJ databases">
        <title>Arcobacter caeni sp. nov, a new Arcobacter species isolated from reclaimed water.</title>
        <authorList>
            <person name="Figueras M.J."/>
            <person name="Perez-Cataluna A."/>
            <person name="Salas-Masso N."/>
        </authorList>
    </citation>
    <scope>NUCLEOTIDE SEQUENCE [LARGE SCALE GENOMIC DNA]</scope>
    <source>
        <strain evidence="2 3">RW17-10</strain>
    </source>
</reference>
<dbReference type="EMBL" id="MUXE01000013">
    <property type="protein sequence ID" value="PUE63873.1"/>
    <property type="molecule type" value="Genomic_DNA"/>
</dbReference>
<accession>A0A363CXY8</accession>
<organism evidence="2 3">
    <name type="scientific">Arcobacter caeni</name>
    <dbReference type="NCBI Taxonomy" id="1912877"/>
    <lineage>
        <taxon>Bacteria</taxon>
        <taxon>Pseudomonadati</taxon>
        <taxon>Campylobacterota</taxon>
        <taxon>Epsilonproteobacteria</taxon>
        <taxon>Campylobacterales</taxon>
        <taxon>Arcobacteraceae</taxon>
        <taxon>Arcobacter</taxon>
    </lineage>
</organism>
<evidence type="ECO:0000313" key="2">
    <source>
        <dbReference type="EMBL" id="PUE63873.1"/>
    </source>
</evidence>
<sequence length="149" mass="16958">MAIPRVFISYSHDSQEHKKWVLDLATRLRNTGIDAILDQWELTPGADIPHFMETQLATANYILMICTDKYVDKANLGVGGVGYEKMMITAELMKSIESTKIIPIIKQYGTRNVPTFLQSKYSINLSNADSFEFYYDELIRKFHGAGEVT</sequence>
<dbReference type="PROSITE" id="PS51534">
    <property type="entry name" value="SEFIR"/>
    <property type="match status" value="1"/>
</dbReference>
<gene>
    <name evidence="2" type="ORF">B0174_09300</name>
</gene>
<dbReference type="SUPFAM" id="SSF52200">
    <property type="entry name" value="Toll/Interleukin receptor TIR domain"/>
    <property type="match status" value="1"/>
</dbReference>
<dbReference type="InterPro" id="IPR000157">
    <property type="entry name" value="TIR_dom"/>
</dbReference>
<comment type="caution">
    <text evidence="2">The sequence shown here is derived from an EMBL/GenBank/DDBJ whole genome shotgun (WGS) entry which is preliminary data.</text>
</comment>
<dbReference type="Proteomes" id="UP000251135">
    <property type="component" value="Unassembled WGS sequence"/>
</dbReference>
<dbReference type="GO" id="GO:0007165">
    <property type="term" value="P:signal transduction"/>
    <property type="evidence" value="ECO:0007669"/>
    <property type="project" value="InterPro"/>
</dbReference>